<dbReference type="CDD" id="cd00143">
    <property type="entry name" value="PP2Cc"/>
    <property type="match status" value="1"/>
</dbReference>
<keyword evidence="4" id="KW-1185">Reference proteome</keyword>
<dbReference type="SMART" id="SM00331">
    <property type="entry name" value="PP2C_SIG"/>
    <property type="match status" value="1"/>
</dbReference>
<dbReference type="InterPro" id="IPR015655">
    <property type="entry name" value="PP2C"/>
</dbReference>
<dbReference type="OrthoDB" id="9801841at2"/>
<dbReference type="AlphaFoldDB" id="A0A6N7EGE0"/>
<evidence type="ECO:0000256" key="1">
    <source>
        <dbReference type="SAM" id="MobiDB-lite"/>
    </source>
</evidence>
<dbReference type="Pfam" id="PF13672">
    <property type="entry name" value="PP2C_2"/>
    <property type="match status" value="1"/>
</dbReference>
<dbReference type="Gene3D" id="3.60.40.10">
    <property type="entry name" value="PPM-type phosphatase domain"/>
    <property type="match status" value="1"/>
</dbReference>
<name>A0A6N7EGE0_9MICO</name>
<gene>
    <name evidence="3" type="ORF">GB881_09010</name>
</gene>
<feature type="domain" description="PPM-type phosphatase" evidence="2">
    <location>
        <begin position="29"/>
        <end position="273"/>
    </location>
</feature>
<sequence length="309" mass="32057">MAGVCAAARRAHGTLWGQTGTRGSKILTQWGVATDAGGRRSVNEDAALAEAPVFVVADGMGGHARGEMASQTVVEVFRELAGGPARDITAADVDAAVLEAAARIRRTMAAETVAGWVETDGRDPVAGTTVAGVILTTQDGDPYWLVLNVGDSRVYRFAGDRLEQISVDHSLVQEMVDAGTLEPGMARTHPRRNVITRAIGSGRDCAVDFWMLRVHPAERILLCTDGLVGELEDAEIAEVLGTVADPGQAAQTLLCRAVDGGASDNVTVVVVDAPAEVTTTGTTVRTGGTPAESDDDDTGSTLPGGARRG</sequence>
<evidence type="ECO:0000259" key="2">
    <source>
        <dbReference type="PROSITE" id="PS51746"/>
    </source>
</evidence>
<dbReference type="PROSITE" id="PS51746">
    <property type="entry name" value="PPM_2"/>
    <property type="match status" value="1"/>
</dbReference>
<dbReference type="SUPFAM" id="SSF81606">
    <property type="entry name" value="PP2C-like"/>
    <property type="match status" value="1"/>
</dbReference>
<comment type="caution">
    <text evidence="3">The sequence shown here is derived from an EMBL/GenBank/DDBJ whole genome shotgun (WGS) entry which is preliminary data.</text>
</comment>
<accession>A0A6N7EGE0</accession>
<dbReference type="PANTHER" id="PTHR47992">
    <property type="entry name" value="PROTEIN PHOSPHATASE"/>
    <property type="match status" value="1"/>
</dbReference>
<proteinExistence type="predicted"/>
<dbReference type="Proteomes" id="UP000437709">
    <property type="component" value="Unassembled WGS sequence"/>
</dbReference>
<protein>
    <submittedName>
        <fullName evidence="3">Serine/threonine-protein phosphatase</fullName>
    </submittedName>
</protein>
<evidence type="ECO:0000313" key="4">
    <source>
        <dbReference type="Proteomes" id="UP000437709"/>
    </source>
</evidence>
<dbReference type="InterPro" id="IPR001932">
    <property type="entry name" value="PPM-type_phosphatase-like_dom"/>
</dbReference>
<dbReference type="EMBL" id="WHPC01000028">
    <property type="protein sequence ID" value="MPV37189.1"/>
    <property type="molecule type" value="Genomic_DNA"/>
</dbReference>
<feature type="region of interest" description="Disordered" evidence="1">
    <location>
        <begin position="280"/>
        <end position="309"/>
    </location>
</feature>
<reference evidence="3 4" key="1">
    <citation type="submission" date="2019-10" db="EMBL/GenBank/DDBJ databases">
        <title>Georgenia wutianyii sp. nov. and Georgenia yuyongxinii sp. nov. isolated from plateau pika (Ochotona curzoniae) in the Qinghai-Tibet plateau of China.</title>
        <authorList>
            <person name="Tian Z."/>
        </authorList>
    </citation>
    <scope>NUCLEOTIDE SEQUENCE [LARGE SCALE GENOMIC DNA]</scope>
    <source>
        <strain evidence="3 4">JCM 19765</strain>
    </source>
</reference>
<evidence type="ECO:0000313" key="3">
    <source>
        <dbReference type="EMBL" id="MPV37189.1"/>
    </source>
</evidence>
<organism evidence="3 4">
    <name type="scientific">Georgenia subflava</name>
    <dbReference type="NCBI Taxonomy" id="1622177"/>
    <lineage>
        <taxon>Bacteria</taxon>
        <taxon>Bacillati</taxon>
        <taxon>Actinomycetota</taxon>
        <taxon>Actinomycetes</taxon>
        <taxon>Micrococcales</taxon>
        <taxon>Bogoriellaceae</taxon>
        <taxon>Georgenia</taxon>
    </lineage>
</organism>
<dbReference type="SMART" id="SM00332">
    <property type="entry name" value="PP2Cc"/>
    <property type="match status" value="1"/>
</dbReference>
<dbReference type="GO" id="GO:0004722">
    <property type="term" value="F:protein serine/threonine phosphatase activity"/>
    <property type="evidence" value="ECO:0007669"/>
    <property type="project" value="InterPro"/>
</dbReference>
<dbReference type="InterPro" id="IPR036457">
    <property type="entry name" value="PPM-type-like_dom_sf"/>
</dbReference>
<feature type="compositionally biased region" description="Low complexity" evidence="1">
    <location>
        <begin position="280"/>
        <end position="289"/>
    </location>
</feature>